<evidence type="ECO:0000256" key="3">
    <source>
        <dbReference type="ARBA" id="ARBA00004630"/>
    </source>
</evidence>
<name>A0AAE0YS30_9GAST</name>
<keyword evidence="9" id="KW-1133">Transmembrane helix</keyword>
<evidence type="ECO:0000256" key="5">
    <source>
        <dbReference type="ARBA" id="ARBA00022723"/>
    </source>
</evidence>
<keyword evidence="7 9" id="KW-0472">Membrane</keyword>
<evidence type="ECO:0000256" key="4">
    <source>
        <dbReference type="ARBA" id="ARBA00005975"/>
    </source>
</evidence>
<evidence type="ECO:0000256" key="1">
    <source>
        <dbReference type="ARBA" id="ARBA00004414"/>
    </source>
</evidence>
<feature type="transmembrane region" description="Helical" evidence="9">
    <location>
        <begin position="187"/>
        <end position="212"/>
    </location>
</feature>
<gene>
    <name evidence="11" type="ORF">RRG08_033963</name>
</gene>
<dbReference type="PANTHER" id="PTHR23292:SF6">
    <property type="entry name" value="FI16602P1-RELATED"/>
    <property type="match status" value="1"/>
</dbReference>
<evidence type="ECO:0000313" key="12">
    <source>
        <dbReference type="Proteomes" id="UP001283361"/>
    </source>
</evidence>
<evidence type="ECO:0000256" key="2">
    <source>
        <dbReference type="ARBA" id="ARBA00004481"/>
    </source>
</evidence>
<keyword evidence="12" id="KW-1185">Reference proteome</keyword>
<reference evidence="11" key="1">
    <citation type="journal article" date="2023" name="G3 (Bethesda)">
        <title>A reference genome for the long-term kleptoplast-retaining sea slug Elysia crispata morphotype clarki.</title>
        <authorList>
            <person name="Eastman K.E."/>
            <person name="Pendleton A.L."/>
            <person name="Shaikh M.A."/>
            <person name="Suttiyut T."/>
            <person name="Ogas R."/>
            <person name="Tomko P."/>
            <person name="Gavelis G."/>
            <person name="Widhalm J.R."/>
            <person name="Wisecaver J.H."/>
        </authorList>
    </citation>
    <scope>NUCLEOTIDE SEQUENCE</scope>
    <source>
        <strain evidence="11">ECLA1</strain>
    </source>
</reference>
<dbReference type="AlphaFoldDB" id="A0AAE0YS30"/>
<accession>A0AAE0YS30</accession>
<dbReference type="PROSITE" id="PS51837">
    <property type="entry name" value="LITAF"/>
    <property type="match status" value="1"/>
</dbReference>
<evidence type="ECO:0000259" key="10">
    <source>
        <dbReference type="PROSITE" id="PS51837"/>
    </source>
</evidence>
<comment type="caution">
    <text evidence="11">The sequence shown here is derived from an EMBL/GenBank/DDBJ whole genome shotgun (WGS) entry which is preliminary data.</text>
</comment>
<comment type="subcellular location">
    <subcellularLocation>
        <location evidence="2">Endosome membrane</location>
        <topology evidence="2">Peripheral membrane protein</topology>
    </subcellularLocation>
    <subcellularLocation>
        <location evidence="1">Late endosome membrane</location>
    </subcellularLocation>
    <subcellularLocation>
        <location evidence="3">Lysosome membrane</location>
        <topology evidence="3">Peripheral membrane protein</topology>
        <orientation evidence="3">Cytoplasmic side</orientation>
    </subcellularLocation>
</comment>
<protein>
    <recommendedName>
        <fullName evidence="10">LITAF domain-containing protein</fullName>
    </recommendedName>
</protein>
<evidence type="ECO:0000256" key="9">
    <source>
        <dbReference type="SAM" id="Phobius"/>
    </source>
</evidence>
<dbReference type="EMBL" id="JAWDGP010005588">
    <property type="protein sequence ID" value="KAK3755786.1"/>
    <property type="molecule type" value="Genomic_DNA"/>
</dbReference>
<dbReference type="GO" id="GO:0031902">
    <property type="term" value="C:late endosome membrane"/>
    <property type="evidence" value="ECO:0007669"/>
    <property type="project" value="UniProtKB-SubCell"/>
</dbReference>
<keyword evidence="6" id="KW-0862">Zinc</keyword>
<dbReference type="InterPro" id="IPR006629">
    <property type="entry name" value="LITAF"/>
</dbReference>
<dbReference type="Proteomes" id="UP001283361">
    <property type="component" value="Unassembled WGS sequence"/>
</dbReference>
<feature type="compositionally biased region" description="Low complexity" evidence="8">
    <location>
        <begin position="71"/>
        <end position="85"/>
    </location>
</feature>
<feature type="region of interest" description="Disordered" evidence="8">
    <location>
        <begin position="16"/>
        <end position="105"/>
    </location>
</feature>
<proteinExistence type="inferred from homology"/>
<organism evidence="11 12">
    <name type="scientific">Elysia crispata</name>
    <name type="common">lettuce slug</name>
    <dbReference type="NCBI Taxonomy" id="231223"/>
    <lineage>
        <taxon>Eukaryota</taxon>
        <taxon>Metazoa</taxon>
        <taxon>Spiralia</taxon>
        <taxon>Lophotrochozoa</taxon>
        <taxon>Mollusca</taxon>
        <taxon>Gastropoda</taxon>
        <taxon>Heterobranchia</taxon>
        <taxon>Euthyneura</taxon>
        <taxon>Panpulmonata</taxon>
        <taxon>Sacoglossa</taxon>
        <taxon>Placobranchoidea</taxon>
        <taxon>Plakobranchidae</taxon>
        <taxon>Elysia</taxon>
    </lineage>
</organism>
<evidence type="ECO:0000313" key="11">
    <source>
        <dbReference type="EMBL" id="KAK3755786.1"/>
    </source>
</evidence>
<feature type="compositionally biased region" description="Low complexity" evidence="8">
    <location>
        <begin position="48"/>
        <end position="58"/>
    </location>
</feature>
<comment type="similarity">
    <text evidence="4">Belongs to the CDIP1/LITAF family.</text>
</comment>
<feature type="domain" description="LITAF" evidence="10">
    <location>
        <begin position="150"/>
        <end position="234"/>
    </location>
</feature>
<dbReference type="PANTHER" id="PTHR23292">
    <property type="entry name" value="LIPOPOLYSACCHARIDE-INDUCED TUMOR NECROSIS FACTOR-ALPHA FACTOR"/>
    <property type="match status" value="1"/>
</dbReference>
<dbReference type="GO" id="GO:0005765">
    <property type="term" value="C:lysosomal membrane"/>
    <property type="evidence" value="ECO:0007669"/>
    <property type="project" value="UniProtKB-SubCell"/>
</dbReference>
<dbReference type="GO" id="GO:0008270">
    <property type="term" value="F:zinc ion binding"/>
    <property type="evidence" value="ECO:0007669"/>
    <property type="project" value="TreeGrafter"/>
</dbReference>
<evidence type="ECO:0000256" key="6">
    <source>
        <dbReference type="ARBA" id="ARBA00022833"/>
    </source>
</evidence>
<dbReference type="Pfam" id="PF10601">
    <property type="entry name" value="zf-LITAF-like"/>
    <property type="match status" value="1"/>
</dbReference>
<dbReference type="InterPro" id="IPR037519">
    <property type="entry name" value="LITAF_fam"/>
</dbReference>
<dbReference type="SMART" id="SM00714">
    <property type="entry name" value="LITAF"/>
    <property type="match status" value="1"/>
</dbReference>
<keyword evidence="9" id="KW-0812">Transmembrane</keyword>
<evidence type="ECO:0000256" key="8">
    <source>
        <dbReference type="SAM" id="MobiDB-lite"/>
    </source>
</evidence>
<sequence>MNVYTVDSQFNDLLSHEFPSQCDQNPPTPTDDPPLYELSSHEFPSQCDQNPPTQTDDPPFYELSSHEFPSQFDQIPPTQTDDPPFYELSSHEFPSQFDQIPPTQTDDPPLFELSNHGFPSQCDQNQPTQTNGPSLFELQSHVTVRTSQPLATAVDGSVLHLGRRSRRIICPLCQADVSTKREYESGFVTWMIVGGICFLGLWFGCCLIPFVFKSTKDVLHRCPYCKAIVARCDR</sequence>
<evidence type="ECO:0000256" key="7">
    <source>
        <dbReference type="ARBA" id="ARBA00023136"/>
    </source>
</evidence>
<keyword evidence="5" id="KW-0479">Metal-binding</keyword>